<dbReference type="SMART" id="SM00471">
    <property type="entry name" value="HDc"/>
    <property type="match status" value="1"/>
</dbReference>
<dbReference type="InterPro" id="IPR003607">
    <property type="entry name" value="HD/PDEase_dom"/>
</dbReference>
<dbReference type="Pfam" id="PF13487">
    <property type="entry name" value="HD_5"/>
    <property type="match status" value="1"/>
</dbReference>
<dbReference type="PROSITE" id="PS51832">
    <property type="entry name" value="HD_GYP"/>
    <property type="match status" value="1"/>
</dbReference>
<dbReference type="Proteomes" id="UP000246352">
    <property type="component" value="Unassembled WGS sequence"/>
</dbReference>
<dbReference type="InterPro" id="IPR037522">
    <property type="entry name" value="HD_GYP_dom"/>
</dbReference>
<accession>A0A317PCI0</accession>
<feature type="domain" description="HD-GYP" evidence="1">
    <location>
        <begin position="125"/>
        <end position="310"/>
    </location>
</feature>
<dbReference type="InterPro" id="IPR006675">
    <property type="entry name" value="HDIG_dom"/>
</dbReference>
<protein>
    <submittedName>
        <fullName evidence="2">Putative nucleotidyltransferase with HDIG domain</fullName>
    </submittedName>
</protein>
<dbReference type="CDD" id="cd00077">
    <property type="entry name" value="HDc"/>
    <property type="match status" value="1"/>
</dbReference>
<dbReference type="NCBIfam" id="TIGR00277">
    <property type="entry name" value="HDIG"/>
    <property type="match status" value="1"/>
</dbReference>
<dbReference type="RefSeq" id="WP_110034582.1">
    <property type="nucleotide sequence ID" value="NZ_QGTR01000012.1"/>
</dbReference>
<proteinExistence type="predicted"/>
<evidence type="ECO:0000259" key="1">
    <source>
        <dbReference type="PROSITE" id="PS51832"/>
    </source>
</evidence>
<organism evidence="2 3">
    <name type="scientific">Hoeflea marina</name>
    <dbReference type="NCBI Taxonomy" id="274592"/>
    <lineage>
        <taxon>Bacteria</taxon>
        <taxon>Pseudomonadati</taxon>
        <taxon>Pseudomonadota</taxon>
        <taxon>Alphaproteobacteria</taxon>
        <taxon>Hyphomicrobiales</taxon>
        <taxon>Rhizobiaceae</taxon>
        <taxon>Hoeflea</taxon>
    </lineage>
</organism>
<dbReference type="InterPro" id="IPR021812">
    <property type="entry name" value="DUF3391"/>
</dbReference>
<reference evidence="2 3" key="1">
    <citation type="submission" date="2018-05" db="EMBL/GenBank/DDBJ databases">
        <title>Genomic Encyclopedia of Type Strains, Phase IV (KMG-IV): sequencing the most valuable type-strain genomes for metagenomic binning, comparative biology and taxonomic classification.</title>
        <authorList>
            <person name="Goeker M."/>
        </authorList>
    </citation>
    <scope>NUCLEOTIDE SEQUENCE [LARGE SCALE GENOMIC DNA]</scope>
    <source>
        <strain evidence="2 3">DSM 16791</strain>
    </source>
</reference>
<name>A0A317PCI0_9HYPH</name>
<dbReference type="PANTHER" id="PTHR43155">
    <property type="entry name" value="CYCLIC DI-GMP PHOSPHODIESTERASE PA4108-RELATED"/>
    <property type="match status" value="1"/>
</dbReference>
<dbReference type="SUPFAM" id="SSF109604">
    <property type="entry name" value="HD-domain/PDEase-like"/>
    <property type="match status" value="1"/>
</dbReference>
<evidence type="ECO:0000313" key="2">
    <source>
        <dbReference type="EMBL" id="PWV95369.1"/>
    </source>
</evidence>
<dbReference type="EMBL" id="QGTR01000012">
    <property type="protein sequence ID" value="PWV95369.1"/>
    <property type="molecule type" value="Genomic_DNA"/>
</dbReference>
<keyword evidence="3" id="KW-1185">Reference proteome</keyword>
<dbReference type="GO" id="GO:0016740">
    <property type="term" value="F:transferase activity"/>
    <property type="evidence" value="ECO:0007669"/>
    <property type="project" value="UniProtKB-KW"/>
</dbReference>
<dbReference type="PANTHER" id="PTHR43155:SF2">
    <property type="entry name" value="CYCLIC DI-GMP PHOSPHODIESTERASE PA4108"/>
    <property type="match status" value="1"/>
</dbReference>
<dbReference type="AlphaFoldDB" id="A0A317PCI0"/>
<dbReference type="Pfam" id="PF11871">
    <property type="entry name" value="DUF3391"/>
    <property type="match status" value="1"/>
</dbReference>
<dbReference type="Gene3D" id="1.10.3210.10">
    <property type="entry name" value="Hypothetical protein af1432"/>
    <property type="match status" value="1"/>
</dbReference>
<evidence type="ECO:0000313" key="3">
    <source>
        <dbReference type="Proteomes" id="UP000246352"/>
    </source>
</evidence>
<keyword evidence="2" id="KW-0808">Transferase</keyword>
<dbReference type="OrthoDB" id="9802066at2"/>
<sequence>MLTRIPKTAIEKGMFVEAVECSEALFGKRRFVLKSDADLRAIRQCPADFVVINTAAGSARAAGSPMAAGSRAGADPHAAGSMDRARAAVIMSDSVRALRQGLTGIATGGELDMKLLAPIIAEMADADPATTSLFFEVSRLKSKDETTFQHSLAVSVLMGKLGDALGLDRDTVELLVLSGMLHDVGKLSISNGILQKQGKLTVAERATIQSHPRRGHQILQKHADLPPEALEICLHHHEYLDGSGYPARLSGAEIGPLVRIATVCDVFEALTSARPYKRGWKTADALAWMFDRDQQFDRKLVLRLGACIDG</sequence>
<gene>
    <name evidence="2" type="ORF">DFR52_11220</name>
</gene>
<comment type="caution">
    <text evidence="2">The sequence shown here is derived from an EMBL/GenBank/DDBJ whole genome shotgun (WGS) entry which is preliminary data.</text>
</comment>
<dbReference type="GO" id="GO:0008081">
    <property type="term" value="F:phosphoric diester hydrolase activity"/>
    <property type="evidence" value="ECO:0007669"/>
    <property type="project" value="UniProtKB-ARBA"/>
</dbReference>